<feature type="active site" description="Nucleophile" evidence="8">
    <location>
        <position position="134"/>
    </location>
</feature>
<protein>
    <recommendedName>
        <fullName evidence="2">Beta-glucanase</fullName>
    </recommendedName>
    <alternativeName>
        <fullName evidence="7">1,3-1,4-beta-D-glucan 4-glucanohydrolase</fullName>
    </alternativeName>
    <alternativeName>
        <fullName evidence="6">Endo-beta-1,3-1,4 glucanase</fullName>
    </alternativeName>
    <alternativeName>
        <fullName evidence="5">Lichenase</fullName>
    </alternativeName>
</protein>
<sequence length="274" mass="30361">MLALVAAALIALYVRSRLQSTSVIPGRGDGLSFFLPLQAGFDNEDWYVSDFTIRSTFFRVGWVPENVHYDGETLALELTRIPVDNQPNSGAEVQKRGFYGYGRYEVVMQAAPGSGVVSAFFTHTDETFGDPHDEIDIEFLGNDTRRMHANVFTNGISNGSIYIDLPFDAAESVHLYAFDWRPDSVRWYIDNELVHTVTSAEQAIPSTPGRVIMDIWTGSKAQYSWHGEPTFQDGTKAYYYCVSFQALGDTSPQCSDHTESAPGGIVSPTSPTVE</sequence>
<feature type="region of interest" description="Disordered" evidence="9">
    <location>
        <begin position="252"/>
        <end position="274"/>
    </location>
</feature>
<evidence type="ECO:0000256" key="8">
    <source>
        <dbReference type="PIRSR" id="PIRSR608264-1"/>
    </source>
</evidence>
<dbReference type="GO" id="GO:0004553">
    <property type="term" value="F:hydrolase activity, hydrolyzing O-glycosyl compounds"/>
    <property type="evidence" value="ECO:0007669"/>
    <property type="project" value="InterPro"/>
</dbReference>
<organism evidence="11 12">
    <name type="scientific">Hyphomonas johnsonii MHS-2</name>
    <dbReference type="NCBI Taxonomy" id="1280950"/>
    <lineage>
        <taxon>Bacteria</taxon>
        <taxon>Pseudomonadati</taxon>
        <taxon>Pseudomonadota</taxon>
        <taxon>Alphaproteobacteria</taxon>
        <taxon>Hyphomonadales</taxon>
        <taxon>Hyphomonadaceae</taxon>
        <taxon>Hyphomonas</taxon>
    </lineage>
</organism>
<dbReference type="EMBL" id="ARYK01000001">
    <property type="protein sequence ID" value="KCZ94489.1"/>
    <property type="molecule type" value="Genomic_DNA"/>
</dbReference>
<dbReference type="eggNOG" id="COG2273">
    <property type="taxonomic scope" value="Bacteria"/>
</dbReference>
<evidence type="ECO:0000313" key="11">
    <source>
        <dbReference type="EMBL" id="KCZ94489.1"/>
    </source>
</evidence>
<reference evidence="11 12" key="1">
    <citation type="journal article" date="2014" name="Antonie Van Leeuwenhoek">
        <title>Hyphomonas beringensis sp. nov. and Hyphomonas chukchiensis sp. nov., isolated from surface seawater of the Bering Sea and Chukchi Sea.</title>
        <authorList>
            <person name="Li C."/>
            <person name="Lai Q."/>
            <person name="Li G."/>
            <person name="Dong C."/>
            <person name="Wang J."/>
            <person name="Liao Y."/>
            <person name="Shao Z."/>
        </authorList>
    </citation>
    <scope>NUCLEOTIDE SEQUENCE [LARGE SCALE GENOMIC DNA]</scope>
    <source>
        <strain evidence="11 12">MHS-2</strain>
    </source>
</reference>
<dbReference type="InterPro" id="IPR013320">
    <property type="entry name" value="ConA-like_dom_sf"/>
</dbReference>
<feature type="domain" description="GH16" evidence="10">
    <location>
        <begin position="17"/>
        <end position="234"/>
    </location>
</feature>
<evidence type="ECO:0000256" key="2">
    <source>
        <dbReference type="ARBA" id="ARBA00014569"/>
    </source>
</evidence>
<name>A0A059FV04_9PROT</name>
<keyword evidence="3" id="KW-0378">Hydrolase</keyword>
<dbReference type="PROSITE" id="PS01034">
    <property type="entry name" value="GH16_1"/>
    <property type="match status" value="1"/>
</dbReference>
<evidence type="ECO:0000256" key="5">
    <source>
        <dbReference type="ARBA" id="ARBA00029722"/>
    </source>
</evidence>
<dbReference type="SUPFAM" id="SSF49899">
    <property type="entry name" value="Concanavalin A-like lectins/glucanases"/>
    <property type="match status" value="1"/>
</dbReference>
<feature type="active site" description="Proton donor" evidence="8">
    <location>
        <position position="138"/>
    </location>
</feature>
<dbReference type="Gene3D" id="2.60.120.200">
    <property type="match status" value="1"/>
</dbReference>
<evidence type="ECO:0000313" key="12">
    <source>
        <dbReference type="Proteomes" id="UP000025171"/>
    </source>
</evidence>
<keyword evidence="12" id="KW-1185">Reference proteome</keyword>
<dbReference type="STRING" id="1280950.HJO_03905"/>
<dbReference type="PANTHER" id="PTHR31062">
    <property type="entry name" value="XYLOGLUCAN ENDOTRANSGLUCOSYLASE/HYDROLASE PROTEIN 8-RELATED"/>
    <property type="match status" value="1"/>
</dbReference>
<dbReference type="Proteomes" id="UP000025171">
    <property type="component" value="Unassembled WGS sequence"/>
</dbReference>
<evidence type="ECO:0000256" key="9">
    <source>
        <dbReference type="SAM" id="MobiDB-lite"/>
    </source>
</evidence>
<dbReference type="InterPro" id="IPR044791">
    <property type="entry name" value="Beta-glucanase/XTH"/>
</dbReference>
<evidence type="ECO:0000256" key="6">
    <source>
        <dbReference type="ARBA" id="ARBA00029771"/>
    </source>
</evidence>
<dbReference type="InterPro" id="IPR000757">
    <property type="entry name" value="Beta-glucanase-like"/>
</dbReference>
<dbReference type="PROSITE" id="PS51762">
    <property type="entry name" value="GH16_2"/>
    <property type="match status" value="1"/>
</dbReference>
<evidence type="ECO:0000256" key="4">
    <source>
        <dbReference type="ARBA" id="ARBA00023295"/>
    </source>
</evidence>
<evidence type="ECO:0000256" key="7">
    <source>
        <dbReference type="ARBA" id="ARBA00031665"/>
    </source>
</evidence>
<evidence type="ECO:0000256" key="3">
    <source>
        <dbReference type="ARBA" id="ARBA00022801"/>
    </source>
</evidence>
<dbReference type="AlphaFoldDB" id="A0A059FV04"/>
<proteinExistence type="inferred from homology"/>
<evidence type="ECO:0000259" key="10">
    <source>
        <dbReference type="PROSITE" id="PS51762"/>
    </source>
</evidence>
<dbReference type="InterPro" id="IPR008263">
    <property type="entry name" value="GH16_AS"/>
</dbReference>
<dbReference type="GO" id="GO:0005975">
    <property type="term" value="P:carbohydrate metabolic process"/>
    <property type="evidence" value="ECO:0007669"/>
    <property type="project" value="InterPro"/>
</dbReference>
<keyword evidence="4" id="KW-0326">Glycosidase</keyword>
<dbReference type="Pfam" id="PF00722">
    <property type="entry name" value="Glyco_hydro_16"/>
    <property type="match status" value="1"/>
</dbReference>
<accession>A0A059FV04</accession>
<comment type="similarity">
    <text evidence="1">Belongs to the glycosyl hydrolase 16 family.</text>
</comment>
<dbReference type="InterPro" id="IPR008264">
    <property type="entry name" value="Beta_glucanase"/>
</dbReference>
<dbReference type="PATRIC" id="fig|1280950.3.peg.795"/>
<comment type="caution">
    <text evidence="11">The sequence shown here is derived from an EMBL/GenBank/DDBJ whole genome shotgun (WGS) entry which is preliminary data.</text>
</comment>
<gene>
    <name evidence="11" type="ORF">HJO_03905</name>
</gene>
<evidence type="ECO:0000256" key="1">
    <source>
        <dbReference type="ARBA" id="ARBA00006865"/>
    </source>
</evidence>
<dbReference type="PRINTS" id="PR00737">
    <property type="entry name" value="GLHYDRLASE16"/>
</dbReference>